<dbReference type="InterPro" id="IPR051074">
    <property type="entry name" value="Sorting_Nexin"/>
</dbReference>
<dbReference type="GO" id="GO:0030904">
    <property type="term" value="C:retromer complex"/>
    <property type="evidence" value="ECO:0007669"/>
    <property type="project" value="TreeGrafter"/>
</dbReference>
<evidence type="ECO:0000256" key="7">
    <source>
        <dbReference type="ARBA" id="ARBA00022490"/>
    </source>
</evidence>
<evidence type="ECO:0000256" key="13">
    <source>
        <dbReference type="SAM" id="MobiDB-lite"/>
    </source>
</evidence>
<feature type="region of interest" description="Disordered" evidence="13">
    <location>
        <begin position="363"/>
        <end position="414"/>
    </location>
</feature>
<keyword evidence="10" id="KW-0446">Lipid-binding</keyword>
<evidence type="ECO:0000256" key="6">
    <source>
        <dbReference type="ARBA" id="ARBA00022448"/>
    </source>
</evidence>
<dbReference type="Pfam" id="PF00787">
    <property type="entry name" value="PX"/>
    <property type="match status" value="1"/>
</dbReference>
<dbReference type="InterPro" id="IPR042138">
    <property type="entry name" value="PX_Grd19_PX"/>
</dbReference>
<dbReference type="AlphaFoldDB" id="A0A9P6VTR9"/>
<dbReference type="GO" id="GO:0031901">
    <property type="term" value="C:early endosome membrane"/>
    <property type="evidence" value="ECO:0007669"/>
    <property type="project" value="TreeGrafter"/>
</dbReference>
<dbReference type="Gene3D" id="3.60.15.10">
    <property type="entry name" value="Ribonuclease Z/Hydroxyacylglutathione hydrolase-like"/>
    <property type="match status" value="2"/>
</dbReference>
<dbReference type="SUPFAM" id="SSF64268">
    <property type="entry name" value="PX domain"/>
    <property type="match status" value="1"/>
</dbReference>
<dbReference type="SUPFAM" id="SSF56281">
    <property type="entry name" value="Metallo-hydrolase/oxidoreductase"/>
    <property type="match status" value="1"/>
</dbReference>
<proteinExistence type="inferred from homology"/>
<dbReference type="Proteomes" id="UP000777482">
    <property type="component" value="Unassembled WGS sequence"/>
</dbReference>
<dbReference type="InterPro" id="IPR001683">
    <property type="entry name" value="PX_dom"/>
</dbReference>
<dbReference type="CDD" id="cd07295">
    <property type="entry name" value="PX_Grd19"/>
    <property type="match status" value="1"/>
</dbReference>
<feature type="compositionally biased region" description="Polar residues" evidence="13">
    <location>
        <begin position="440"/>
        <end position="450"/>
    </location>
</feature>
<evidence type="ECO:0000256" key="2">
    <source>
        <dbReference type="ARBA" id="ARBA00004255"/>
    </source>
</evidence>
<dbReference type="InterPro" id="IPR036866">
    <property type="entry name" value="RibonucZ/Hydroxyglut_hydro"/>
</dbReference>
<dbReference type="GO" id="GO:0000139">
    <property type="term" value="C:Golgi membrane"/>
    <property type="evidence" value="ECO:0007669"/>
    <property type="project" value="UniProtKB-SubCell"/>
</dbReference>
<evidence type="ECO:0000256" key="1">
    <source>
        <dbReference type="ARBA" id="ARBA00004179"/>
    </source>
</evidence>
<evidence type="ECO:0000313" key="15">
    <source>
        <dbReference type="EMBL" id="KAG0653629.1"/>
    </source>
</evidence>
<feature type="region of interest" description="Disordered" evidence="13">
    <location>
        <begin position="430"/>
        <end position="493"/>
    </location>
</feature>
<dbReference type="GO" id="GO:0034499">
    <property type="term" value="P:late endosome to Golgi transport"/>
    <property type="evidence" value="ECO:0007669"/>
    <property type="project" value="TreeGrafter"/>
</dbReference>
<dbReference type="SMART" id="SM00312">
    <property type="entry name" value="PX"/>
    <property type="match status" value="1"/>
</dbReference>
<dbReference type="PANTHER" id="PTHR45963">
    <property type="entry name" value="RE52028P"/>
    <property type="match status" value="1"/>
</dbReference>
<evidence type="ECO:0000256" key="11">
    <source>
        <dbReference type="ARBA" id="ARBA00023136"/>
    </source>
</evidence>
<dbReference type="GO" id="GO:0032456">
    <property type="term" value="P:endocytic recycling"/>
    <property type="evidence" value="ECO:0007669"/>
    <property type="project" value="TreeGrafter"/>
</dbReference>
<organism evidence="15 16">
    <name type="scientific">Rhodotorula mucilaginosa</name>
    <name type="common">Yeast</name>
    <name type="synonym">Rhodotorula rubra</name>
    <dbReference type="NCBI Taxonomy" id="5537"/>
    <lineage>
        <taxon>Eukaryota</taxon>
        <taxon>Fungi</taxon>
        <taxon>Dikarya</taxon>
        <taxon>Basidiomycota</taxon>
        <taxon>Pucciniomycotina</taxon>
        <taxon>Microbotryomycetes</taxon>
        <taxon>Sporidiobolales</taxon>
        <taxon>Sporidiobolaceae</taxon>
        <taxon>Rhodotorula</taxon>
    </lineage>
</organism>
<evidence type="ECO:0000256" key="8">
    <source>
        <dbReference type="ARBA" id="ARBA00022927"/>
    </source>
</evidence>
<comment type="similarity">
    <text evidence="4">Belongs to the sorting nexin family.</text>
</comment>
<name>A0A9P6VTR9_RHOMI</name>
<evidence type="ECO:0000256" key="12">
    <source>
        <dbReference type="ARBA" id="ARBA00025533"/>
    </source>
</evidence>
<dbReference type="GO" id="GO:0015031">
    <property type="term" value="P:protein transport"/>
    <property type="evidence" value="ECO:0007669"/>
    <property type="project" value="UniProtKB-KW"/>
</dbReference>
<dbReference type="PROSITE" id="PS50195">
    <property type="entry name" value="PX"/>
    <property type="match status" value="1"/>
</dbReference>
<comment type="subcellular location">
    <subcellularLocation>
        <location evidence="3">Cytoplasm</location>
    </subcellularLocation>
    <subcellularLocation>
        <location evidence="2">Golgi apparatus membrane</location>
        <topology evidence="2">Peripheral membrane protein</topology>
        <orientation evidence="2">Cytoplasmic side</orientation>
    </subcellularLocation>
    <subcellularLocation>
        <location evidence="1">Prevacuolar compartment membrane</location>
        <topology evidence="1">Peripheral membrane protein</topology>
        <orientation evidence="1">Cytoplasmic side</orientation>
    </subcellularLocation>
</comment>
<evidence type="ECO:0000256" key="3">
    <source>
        <dbReference type="ARBA" id="ARBA00004496"/>
    </source>
</evidence>
<keyword evidence="16" id="KW-1185">Reference proteome</keyword>
<accession>A0A9P6VTR9</accession>
<keyword evidence="9" id="KW-0333">Golgi apparatus</keyword>
<evidence type="ECO:0000256" key="5">
    <source>
        <dbReference type="ARBA" id="ARBA00020436"/>
    </source>
</evidence>
<dbReference type="InterPro" id="IPR036871">
    <property type="entry name" value="PX_dom_sf"/>
</dbReference>
<evidence type="ECO:0000256" key="10">
    <source>
        <dbReference type="ARBA" id="ARBA00023121"/>
    </source>
</evidence>
<evidence type="ECO:0000259" key="14">
    <source>
        <dbReference type="PROSITE" id="PS50195"/>
    </source>
</evidence>
<sequence>MDQTLSLTFLGTGCSSANPSTNCLLKPDERCPACADAFKHPETSPNVRYNTSAVVQTSHSYEQGSKTILIDCGKTFRESVFKWFPQRNITRIDALILTRCQTPPGTSRHLLHKAHPRRDLRISSLSVMPDNDDWNICGVVFSPFHFHHGRMSSEFCAQLGVREQLSFCADFWQSSPFRSWIPEAEWARLAQKVALPSLDGRYDDERRLPHLQLAILDITGEFHESPAHFNLGQAILCSRRLGALKTYLTGFLHGYTHKTWLDWCKMFQDRPGDVPSSKDENLRDKPLWWKQLQGDRRPVSQANSRNHTRQWTKDEFFRLALASIRHWESEVVGSNPYHLHLHGKHVRPAYDGLTIEWREWGTGEHGHSAHEDRIVRDASRSSVLKPRDGQRGGAAYDPTHPSDPGLIAPSSGHSPFARLPLPASFTASAFPSTSNTSSPYVTDQPRSALNRTFGGGDYVPPNGNGKGKEVVSPSPTTTATGGKVPEQGAAEPRGQTLEEMYSAPENTLEIEVRDPQTREFGRKMYTDYEIICRTNIPAFRVKYSSVRRRYSDFEAFREILERESQRVSIPPLPGKVFSGSRFTDEIIEQRREGLERFLQIVAGHPLLQTGSKVLCAFLQDPSWNAANY</sequence>
<evidence type="ECO:0000313" key="16">
    <source>
        <dbReference type="Proteomes" id="UP000777482"/>
    </source>
</evidence>
<dbReference type="GO" id="GO:0032266">
    <property type="term" value="F:phosphatidylinositol-3-phosphate binding"/>
    <property type="evidence" value="ECO:0007669"/>
    <property type="project" value="InterPro"/>
</dbReference>
<evidence type="ECO:0000256" key="4">
    <source>
        <dbReference type="ARBA" id="ARBA00010883"/>
    </source>
</evidence>
<gene>
    <name evidence="15" type="primary">SNX3</name>
    <name evidence="15" type="ORF">C6P46_002377</name>
</gene>
<feature type="domain" description="PX" evidence="14">
    <location>
        <begin position="506"/>
        <end position="624"/>
    </location>
</feature>
<keyword evidence="6" id="KW-0813">Transport</keyword>
<keyword evidence="8" id="KW-0653">Protein transport</keyword>
<comment type="function">
    <text evidence="12">Required for retention of late Golgi membrane proteins. Component of the retrieval machinery that functions by direct interaction with the cytosolic tails of certain TGN membrane proteins during the sorting/budding process at the prevacuolar compartment. Binds phosphatidylinositol 3-phosphate (PtdIns(P3)).</text>
</comment>
<protein>
    <recommendedName>
        <fullName evidence="5">Sorting nexin-3</fullName>
    </recommendedName>
</protein>
<feature type="compositionally biased region" description="Low complexity" evidence="13">
    <location>
        <begin position="430"/>
        <end position="439"/>
    </location>
</feature>
<keyword evidence="7" id="KW-0963">Cytoplasm</keyword>
<dbReference type="EMBL" id="PUHQ01000186">
    <property type="protein sequence ID" value="KAG0653629.1"/>
    <property type="molecule type" value="Genomic_DNA"/>
</dbReference>
<comment type="caution">
    <text evidence="15">The sequence shown here is derived from an EMBL/GenBank/DDBJ whole genome shotgun (WGS) entry which is preliminary data.</text>
</comment>
<evidence type="ECO:0000256" key="9">
    <source>
        <dbReference type="ARBA" id="ARBA00023034"/>
    </source>
</evidence>
<feature type="compositionally biased region" description="Basic and acidic residues" evidence="13">
    <location>
        <begin position="363"/>
        <end position="390"/>
    </location>
</feature>
<reference evidence="15 16" key="1">
    <citation type="submission" date="2020-11" db="EMBL/GenBank/DDBJ databases">
        <title>Kefir isolates.</title>
        <authorList>
            <person name="Marcisauskas S."/>
            <person name="Kim Y."/>
            <person name="Blasche S."/>
        </authorList>
    </citation>
    <scope>NUCLEOTIDE SEQUENCE [LARGE SCALE GENOMIC DNA]</scope>
    <source>
        <strain evidence="15 16">KR</strain>
    </source>
</reference>
<dbReference type="OrthoDB" id="5227681at2759"/>
<keyword evidence="11" id="KW-0472">Membrane</keyword>
<dbReference type="PANTHER" id="PTHR45963:SF2">
    <property type="entry name" value="RE52028P"/>
    <property type="match status" value="1"/>
</dbReference>
<dbReference type="Gene3D" id="3.30.1520.10">
    <property type="entry name" value="Phox-like domain"/>
    <property type="match status" value="1"/>
</dbReference>